<dbReference type="InterPro" id="IPR016024">
    <property type="entry name" value="ARM-type_fold"/>
</dbReference>
<dbReference type="Pfam" id="PF00637">
    <property type="entry name" value="Clathrin"/>
    <property type="match status" value="3"/>
</dbReference>
<dbReference type="EMBL" id="CAUYUJ010007602">
    <property type="protein sequence ID" value="CAK0821326.1"/>
    <property type="molecule type" value="Genomic_DNA"/>
</dbReference>
<dbReference type="SMART" id="SM00299">
    <property type="entry name" value="CLH"/>
    <property type="match status" value="3"/>
</dbReference>
<dbReference type="PROSITE" id="PS50005">
    <property type="entry name" value="TPR"/>
    <property type="match status" value="1"/>
</dbReference>
<sequence length="621" mass="70058">MDTLLTNIESIERASEFASRINDSTVWYKLGKAQLESGQIPEAIESYLKAEDASDYADIIQAAEREENYEELVRFLVMARTKAKDQMIDTELVYSYAKTDRLAEMEEFISGTNTANCLAVGDRLYEETHYKAAKLLYQSIPNNAKLASCLVQLGEYTQAVEAARKANNPKVWKEVNIACVSAEQFRCAEIAAMNIIVHPDHLEELIAHYEKHGYFEQLINLLDAGLSQERAHAGMYTELGIMYAKYKPEKVMDFIKMNTAKLNIPKLTNACERHYLWEEAVFLHSHYDEYDLAASTMIAHSPVAYSHDKFLMIMQKVSNTELYYRAISFYLEENPMQLNALLNTITAKVDHARVVQQVRKTGQIPLILPFLKSAQQHNSTAVNEAINELYVESEMHAELRQSIEDFDNFDQIALAQKMEKHELAEMRRIAALVYKKNKRYKQSIDMSKNDGMFRDAMETARDSGNTELTETLLKGFIESGNKECFAACLYTCYDLIRPDVALELAWRNGLMDFAMPYMIQVLREYTGRVDALDKKTLKKEEEEEKQKSASNDYVPDMMGMGMPGMMGPGGMGMLALTAPGAVPQQPGGYPAPMQPGMPGMMQTPGAPMMMTPGMGGMGGGF</sequence>
<dbReference type="Gene3D" id="1.25.40.730">
    <property type="match status" value="1"/>
</dbReference>
<dbReference type="SUPFAM" id="SSF48371">
    <property type="entry name" value="ARM repeat"/>
    <property type="match status" value="2"/>
</dbReference>
<feature type="repeat" description="CHCR" evidence="2">
    <location>
        <begin position="193"/>
        <end position="339"/>
    </location>
</feature>
<dbReference type="PANTHER" id="PTHR10292:SF1">
    <property type="entry name" value="CLATHRIN HEAVY CHAIN"/>
    <property type="match status" value="1"/>
</dbReference>
<evidence type="ECO:0000313" key="4">
    <source>
        <dbReference type="Proteomes" id="UP001189429"/>
    </source>
</evidence>
<gene>
    <name evidence="3" type="ORF">PCOR1329_LOCUS22679</name>
</gene>
<feature type="repeat" description="TPR" evidence="1">
    <location>
        <begin position="24"/>
        <end position="57"/>
    </location>
</feature>
<reference evidence="3" key="1">
    <citation type="submission" date="2023-10" db="EMBL/GenBank/DDBJ databases">
        <authorList>
            <person name="Chen Y."/>
            <person name="Shah S."/>
            <person name="Dougan E. K."/>
            <person name="Thang M."/>
            <person name="Chan C."/>
        </authorList>
    </citation>
    <scope>NUCLEOTIDE SEQUENCE [LARGE SCALE GENOMIC DNA]</scope>
</reference>
<feature type="repeat" description="CHCR" evidence="2">
    <location>
        <begin position="1"/>
        <end position="43"/>
    </location>
</feature>
<proteinExistence type="predicted"/>
<dbReference type="PROSITE" id="PS50236">
    <property type="entry name" value="CHCR"/>
    <property type="match status" value="4"/>
</dbReference>
<dbReference type="Gene3D" id="1.25.40.10">
    <property type="entry name" value="Tetratricopeptide repeat domain"/>
    <property type="match status" value="2"/>
</dbReference>
<dbReference type="InterPro" id="IPR000547">
    <property type="entry name" value="Clathrin_H-chain/VPS_repeat"/>
</dbReference>
<name>A0ABN9RQ21_9DINO</name>
<dbReference type="InterPro" id="IPR011990">
    <property type="entry name" value="TPR-like_helical_dom_sf"/>
</dbReference>
<keyword evidence="1" id="KW-0802">TPR repeat</keyword>
<dbReference type="Proteomes" id="UP001189429">
    <property type="component" value="Unassembled WGS sequence"/>
</dbReference>
<protein>
    <recommendedName>
        <fullName evidence="5">Clathrin heavy chain</fullName>
    </recommendedName>
</protein>
<accession>A0ABN9RQ21</accession>
<evidence type="ECO:0000256" key="1">
    <source>
        <dbReference type="PROSITE-ProRule" id="PRU00339"/>
    </source>
</evidence>
<keyword evidence="4" id="KW-1185">Reference proteome</keyword>
<comment type="caution">
    <text evidence="3">The sequence shown here is derived from an EMBL/GenBank/DDBJ whole genome shotgun (WGS) entry which is preliminary data.</text>
</comment>
<organism evidence="3 4">
    <name type="scientific">Prorocentrum cordatum</name>
    <dbReference type="NCBI Taxonomy" id="2364126"/>
    <lineage>
        <taxon>Eukaryota</taxon>
        <taxon>Sar</taxon>
        <taxon>Alveolata</taxon>
        <taxon>Dinophyceae</taxon>
        <taxon>Prorocentrales</taxon>
        <taxon>Prorocentraceae</taxon>
        <taxon>Prorocentrum</taxon>
    </lineage>
</organism>
<evidence type="ECO:0000256" key="2">
    <source>
        <dbReference type="PROSITE-ProRule" id="PRU01006"/>
    </source>
</evidence>
<feature type="repeat" description="CHCR" evidence="2">
    <location>
        <begin position="342"/>
        <end position="485"/>
    </location>
</feature>
<evidence type="ECO:0000313" key="3">
    <source>
        <dbReference type="EMBL" id="CAK0821326.1"/>
    </source>
</evidence>
<evidence type="ECO:0008006" key="5">
    <source>
        <dbReference type="Google" id="ProtNLM"/>
    </source>
</evidence>
<dbReference type="PANTHER" id="PTHR10292">
    <property type="entry name" value="CLATHRIN HEAVY CHAIN RELATED"/>
    <property type="match status" value="1"/>
</dbReference>
<feature type="repeat" description="CHCR" evidence="2">
    <location>
        <begin position="47"/>
        <end position="188"/>
    </location>
</feature>
<dbReference type="InterPro" id="IPR019734">
    <property type="entry name" value="TPR_rpt"/>
</dbReference>
<dbReference type="InterPro" id="IPR055358">
    <property type="entry name" value="CHCR"/>
</dbReference>